<evidence type="ECO:0000256" key="9">
    <source>
        <dbReference type="ARBA" id="ARBA00038489"/>
    </source>
</evidence>
<dbReference type="Proteomes" id="UP001304683">
    <property type="component" value="Chromosome"/>
</dbReference>
<keyword evidence="5 13" id="KW-0560">Oxidoreductase</keyword>
<dbReference type="GO" id="GO:0140824">
    <property type="term" value="F:thioredoxin-dependent peroxiredoxin activity"/>
    <property type="evidence" value="ECO:0007669"/>
    <property type="project" value="UniProtKB-EC"/>
</dbReference>
<dbReference type="SUPFAM" id="SSF52833">
    <property type="entry name" value="Thioredoxin-like"/>
    <property type="match status" value="1"/>
</dbReference>
<comment type="similarity">
    <text evidence="9">Belongs to the peroxiredoxin family. BCP/PrxQ subfamily.</text>
</comment>
<keyword evidence="4" id="KW-0049">Antioxidant</keyword>
<proteinExistence type="inferred from homology"/>
<dbReference type="PROSITE" id="PS51352">
    <property type="entry name" value="THIOREDOXIN_2"/>
    <property type="match status" value="1"/>
</dbReference>
<organism evidence="13 14">
    <name type="scientific">Thermaerobacter composti</name>
    <dbReference type="NCBI Taxonomy" id="554949"/>
    <lineage>
        <taxon>Bacteria</taxon>
        <taxon>Bacillati</taxon>
        <taxon>Bacillota</taxon>
        <taxon>Clostridia</taxon>
        <taxon>Eubacteriales</taxon>
        <taxon>Clostridiales Family XVII. Incertae Sedis</taxon>
        <taxon>Thermaerobacter</taxon>
    </lineage>
</organism>
<evidence type="ECO:0000256" key="11">
    <source>
        <dbReference type="ARBA" id="ARBA00049091"/>
    </source>
</evidence>
<evidence type="ECO:0000259" key="12">
    <source>
        <dbReference type="PROSITE" id="PS51352"/>
    </source>
</evidence>
<evidence type="ECO:0000256" key="1">
    <source>
        <dbReference type="ARBA" id="ARBA00003330"/>
    </source>
</evidence>
<keyword evidence="14" id="KW-1185">Reference proteome</keyword>
<comment type="catalytic activity">
    <reaction evidence="11">
        <text>a hydroperoxide + [thioredoxin]-dithiol = an alcohol + [thioredoxin]-disulfide + H2O</text>
        <dbReference type="Rhea" id="RHEA:62620"/>
        <dbReference type="Rhea" id="RHEA-COMP:10698"/>
        <dbReference type="Rhea" id="RHEA-COMP:10700"/>
        <dbReference type="ChEBI" id="CHEBI:15377"/>
        <dbReference type="ChEBI" id="CHEBI:29950"/>
        <dbReference type="ChEBI" id="CHEBI:30879"/>
        <dbReference type="ChEBI" id="CHEBI:35924"/>
        <dbReference type="ChEBI" id="CHEBI:50058"/>
        <dbReference type="EC" id="1.11.1.24"/>
    </reaction>
</comment>
<keyword evidence="3 13" id="KW-0575">Peroxidase</keyword>
<evidence type="ECO:0000256" key="4">
    <source>
        <dbReference type="ARBA" id="ARBA00022862"/>
    </source>
</evidence>
<dbReference type="Gene3D" id="3.40.30.10">
    <property type="entry name" value="Glutaredoxin"/>
    <property type="match status" value="1"/>
</dbReference>
<keyword evidence="7" id="KW-0676">Redox-active center</keyword>
<evidence type="ECO:0000256" key="7">
    <source>
        <dbReference type="ARBA" id="ARBA00023284"/>
    </source>
</evidence>
<comment type="function">
    <text evidence="1">Thiol-specific peroxidase that catalyzes the reduction of hydrogen peroxide and organic hydroperoxides to water and alcohols, respectively. Plays a role in cell protection against oxidative stress by detoxifying peroxides and as sensor of hydrogen peroxide-mediated signaling events.</text>
</comment>
<evidence type="ECO:0000256" key="3">
    <source>
        <dbReference type="ARBA" id="ARBA00022559"/>
    </source>
</evidence>
<dbReference type="PANTHER" id="PTHR42801:SF4">
    <property type="entry name" value="AHPC_TSA FAMILY PROTEIN"/>
    <property type="match status" value="1"/>
</dbReference>
<evidence type="ECO:0000256" key="6">
    <source>
        <dbReference type="ARBA" id="ARBA00023157"/>
    </source>
</evidence>
<evidence type="ECO:0000313" key="14">
    <source>
        <dbReference type="Proteomes" id="UP001304683"/>
    </source>
</evidence>
<reference evidence="13 14" key="1">
    <citation type="submission" date="2023-08" db="EMBL/GenBank/DDBJ databases">
        <title>Genome sequence of Thermaerobacter compostii strain Ins1, a spore-forming filamentous bacterium isolated from a deep geothermal reservoir.</title>
        <authorList>
            <person name="Bregnard D."/>
            <person name="Gonzalez D."/>
            <person name="Junier P."/>
        </authorList>
    </citation>
    <scope>NUCLEOTIDE SEQUENCE [LARGE SCALE GENOMIC DNA]</scope>
    <source>
        <strain evidence="13 14">Ins1</strain>
    </source>
</reference>
<feature type="domain" description="Thioredoxin" evidence="12">
    <location>
        <begin position="2"/>
        <end position="155"/>
    </location>
</feature>
<accession>A0ABZ0QMF2</accession>
<dbReference type="Pfam" id="PF00578">
    <property type="entry name" value="AhpC-TSA"/>
    <property type="match status" value="1"/>
</dbReference>
<dbReference type="RefSeq" id="WP_318750471.1">
    <property type="nucleotide sequence ID" value="NZ_CP132508.1"/>
</dbReference>
<dbReference type="PANTHER" id="PTHR42801">
    <property type="entry name" value="THIOREDOXIN-DEPENDENT PEROXIDE REDUCTASE"/>
    <property type="match status" value="1"/>
</dbReference>
<gene>
    <name evidence="13" type="ORF">Q5761_09870</name>
</gene>
<evidence type="ECO:0000256" key="10">
    <source>
        <dbReference type="ARBA" id="ARBA00041373"/>
    </source>
</evidence>
<dbReference type="CDD" id="cd03017">
    <property type="entry name" value="PRX_BCP"/>
    <property type="match status" value="1"/>
</dbReference>
<dbReference type="InterPro" id="IPR036249">
    <property type="entry name" value="Thioredoxin-like_sf"/>
</dbReference>
<evidence type="ECO:0000256" key="2">
    <source>
        <dbReference type="ARBA" id="ARBA00013017"/>
    </source>
</evidence>
<dbReference type="InterPro" id="IPR050924">
    <property type="entry name" value="Peroxiredoxin_BCP/PrxQ"/>
</dbReference>
<dbReference type="InterPro" id="IPR000866">
    <property type="entry name" value="AhpC/TSA"/>
</dbReference>
<evidence type="ECO:0000313" key="13">
    <source>
        <dbReference type="EMBL" id="WPD18657.1"/>
    </source>
</evidence>
<protein>
    <recommendedName>
        <fullName evidence="2">thioredoxin-dependent peroxiredoxin</fullName>
        <ecNumber evidence="2">1.11.1.24</ecNumber>
    </recommendedName>
    <alternativeName>
        <fullName evidence="10">Bacterioferritin comigratory protein</fullName>
    </alternativeName>
    <alternativeName>
        <fullName evidence="8">Thioredoxin peroxidase</fullName>
    </alternativeName>
</protein>
<evidence type="ECO:0000256" key="8">
    <source>
        <dbReference type="ARBA" id="ARBA00032824"/>
    </source>
</evidence>
<dbReference type="EMBL" id="CP132508">
    <property type="protein sequence ID" value="WPD18657.1"/>
    <property type="molecule type" value="Genomic_DNA"/>
</dbReference>
<keyword evidence="6" id="KW-1015">Disulfide bond</keyword>
<dbReference type="InterPro" id="IPR013766">
    <property type="entry name" value="Thioredoxin_domain"/>
</dbReference>
<sequence>MLGPGDPAPDFTAVDDEGRTVRLSDFRGRPVVLYFYPKDYTPGCTAEACHFRDRHADLEALGAVVLGVSPDPPQTHQGFRQRHRLPFRLLADPDRSLAAAYGVRRDLPVIGRFVPLVDRVTFVIGPDGRILGVLRGIPPNRHAEKALELLRGELEVPPQRG</sequence>
<evidence type="ECO:0000256" key="5">
    <source>
        <dbReference type="ARBA" id="ARBA00023002"/>
    </source>
</evidence>
<name>A0ABZ0QMF2_9FIRM</name>
<dbReference type="EC" id="1.11.1.24" evidence="2"/>